<evidence type="ECO:0000256" key="9">
    <source>
        <dbReference type="ARBA" id="ARBA00023136"/>
    </source>
</evidence>
<dbReference type="EMBL" id="QWGB01000009">
    <property type="protein sequence ID" value="RIJ21283.1"/>
    <property type="molecule type" value="Genomic_DNA"/>
</dbReference>
<dbReference type="Proteomes" id="UP000265431">
    <property type="component" value="Unassembled WGS sequence"/>
</dbReference>
<evidence type="ECO:0000313" key="17">
    <source>
        <dbReference type="Proteomes" id="UP000265431"/>
    </source>
</evidence>
<comment type="similarity">
    <text evidence="11 12">Belongs to the TonB-dependent receptor family.</text>
</comment>
<evidence type="ECO:0000256" key="2">
    <source>
        <dbReference type="ARBA" id="ARBA00022448"/>
    </source>
</evidence>
<keyword evidence="10 11" id="KW-0998">Cell outer membrane</keyword>
<sequence length="762" mass="82085">MKNFLLSTTTLALAATIAAPALAQDAGEDELRQTTVTVTVQKRAENLRDVPVAVSAVDSELLDDLGLDEFSDVARFVPGFEVQEQSPNNPGFVIRGITSDSGESNIEPRIAIFQDGVSISRSRGSVVELFDLERVEVAKGPQPTLFGRGALIGGVNVIQAKPEFEFSGQATAGIGNYDEVYLDGFVTGPIIEDTLAFRIAGRLRERDGYVESVNPAEEDFNSQDMSAVRASLAFTPSADLRFDLIANYQEDSPSGTSFKSKAFLPSPTGSSEPWDPANLNTFGNFLGGKPLGLERDVTSVTLLGDWQVSDSISLSSITGYREFDSLEVFDPDGFGLELLIFGEDASGEQFSQEFRTNYDAGGRIRGFIGASYFDETGEQNVPLTFDERAVQALLGGFLTPPLAPPVDALPGINLTVFQQSGGTVLVPLKPIHNERFVNDGETQAFEVFADATVDVTDRLQLTGGLRYTTEDKESGLLVELLNGPSAVTGAGLFVQPSGGRISRSETFDDLTWRAAAKFELTDTVNLFANYARGRRPKVITASASAPAAGFAILDAEIVDAYEVGAKSSLLGGDLSLEASAFYYEYNNFQSTQINAQGLIEPINAGDATAEGFEAQANWYLSDALNIIASYGYNHARFDDEPGAPFGGNKLRLSPDHKASLAARIFLMDAGFGTLSLVPSYTWQSQVYFDNTERDLISQDSYGLVNLNVQLDLENGFGIEAYVNNLTGEDYIIDAGNTGDGFGIPTFIAGTPTFYGARIRKSF</sequence>
<comment type="subcellular location">
    <subcellularLocation>
        <location evidence="1 11">Cell outer membrane</location>
        <topology evidence="1 11">Multi-pass membrane protein</topology>
    </subcellularLocation>
</comment>
<dbReference type="Pfam" id="PF00593">
    <property type="entry name" value="TonB_dep_Rec_b-barrel"/>
    <property type="match status" value="1"/>
</dbReference>
<keyword evidence="8 12" id="KW-0798">TonB box</keyword>
<evidence type="ECO:0000256" key="10">
    <source>
        <dbReference type="ARBA" id="ARBA00023237"/>
    </source>
</evidence>
<gene>
    <name evidence="16" type="ORF">D1224_13255</name>
</gene>
<dbReference type="PROSITE" id="PS52016">
    <property type="entry name" value="TONB_DEPENDENT_REC_3"/>
    <property type="match status" value="1"/>
</dbReference>
<feature type="domain" description="TonB-dependent receptor-like beta-barrel" evidence="14">
    <location>
        <begin position="267"/>
        <end position="725"/>
    </location>
</feature>
<evidence type="ECO:0000256" key="3">
    <source>
        <dbReference type="ARBA" id="ARBA00022452"/>
    </source>
</evidence>
<dbReference type="GO" id="GO:0006826">
    <property type="term" value="P:iron ion transport"/>
    <property type="evidence" value="ECO:0007669"/>
    <property type="project" value="UniProtKB-KW"/>
</dbReference>
<evidence type="ECO:0000256" key="6">
    <source>
        <dbReference type="ARBA" id="ARBA00023004"/>
    </source>
</evidence>
<feature type="domain" description="TonB-dependent receptor plug" evidence="15">
    <location>
        <begin position="47"/>
        <end position="153"/>
    </location>
</feature>
<evidence type="ECO:0000256" key="11">
    <source>
        <dbReference type="PROSITE-ProRule" id="PRU01360"/>
    </source>
</evidence>
<dbReference type="GO" id="GO:0009279">
    <property type="term" value="C:cell outer membrane"/>
    <property type="evidence" value="ECO:0007669"/>
    <property type="project" value="UniProtKB-SubCell"/>
</dbReference>
<protein>
    <submittedName>
        <fullName evidence="16">TonB-dependent receptor</fullName>
    </submittedName>
</protein>
<dbReference type="CDD" id="cd01347">
    <property type="entry name" value="ligand_gated_channel"/>
    <property type="match status" value="1"/>
</dbReference>
<proteinExistence type="inferred from homology"/>
<dbReference type="OrthoDB" id="7313036at2"/>
<keyword evidence="6" id="KW-0408">Iron</keyword>
<evidence type="ECO:0000256" key="7">
    <source>
        <dbReference type="ARBA" id="ARBA00023065"/>
    </source>
</evidence>
<evidence type="ECO:0000256" key="8">
    <source>
        <dbReference type="ARBA" id="ARBA00023077"/>
    </source>
</evidence>
<evidence type="ECO:0000256" key="12">
    <source>
        <dbReference type="RuleBase" id="RU003357"/>
    </source>
</evidence>
<keyword evidence="7" id="KW-0406">Ion transport</keyword>
<accession>A0A399QR47</accession>
<dbReference type="RefSeq" id="WP_119380435.1">
    <property type="nucleotide sequence ID" value="NZ_QWGB01000009.1"/>
</dbReference>
<keyword evidence="16" id="KW-0675">Receptor</keyword>
<dbReference type="AlphaFoldDB" id="A0A399QR47"/>
<dbReference type="PANTHER" id="PTHR32552">
    <property type="entry name" value="FERRICHROME IRON RECEPTOR-RELATED"/>
    <property type="match status" value="1"/>
</dbReference>
<dbReference type="SUPFAM" id="SSF56935">
    <property type="entry name" value="Porins"/>
    <property type="match status" value="1"/>
</dbReference>
<feature type="signal peptide" evidence="13">
    <location>
        <begin position="1"/>
        <end position="23"/>
    </location>
</feature>
<organism evidence="16 17">
    <name type="scientific">Henriciella barbarensis</name>
    <dbReference type="NCBI Taxonomy" id="86342"/>
    <lineage>
        <taxon>Bacteria</taxon>
        <taxon>Pseudomonadati</taxon>
        <taxon>Pseudomonadota</taxon>
        <taxon>Alphaproteobacteria</taxon>
        <taxon>Hyphomonadales</taxon>
        <taxon>Hyphomonadaceae</taxon>
        <taxon>Henriciella</taxon>
    </lineage>
</organism>
<evidence type="ECO:0000256" key="13">
    <source>
        <dbReference type="SAM" id="SignalP"/>
    </source>
</evidence>
<keyword evidence="5 11" id="KW-0812">Transmembrane</keyword>
<keyword evidence="17" id="KW-1185">Reference proteome</keyword>
<keyword evidence="2 11" id="KW-0813">Transport</keyword>
<dbReference type="InterPro" id="IPR039426">
    <property type="entry name" value="TonB-dep_rcpt-like"/>
</dbReference>
<reference evidence="16 17" key="1">
    <citation type="submission" date="2018-08" db="EMBL/GenBank/DDBJ databases">
        <title>Henriciella mobilis sp. nov., isolated from seawater.</title>
        <authorList>
            <person name="Cheng H."/>
            <person name="Wu Y.-H."/>
            <person name="Xu X.-W."/>
            <person name="Guo L.-L."/>
        </authorList>
    </citation>
    <scope>NUCLEOTIDE SEQUENCE [LARGE SCALE GENOMIC DNA]</scope>
    <source>
        <strain evidence="16 17">CCUG66934</strain>
    </source>
</reference>
<feature type="chain" id="PRO_5017183865" evidence="13">
    <location>
        <begin position="24"/>
        <end position="762"/>
    </location>
</feature>
<evidence type="ECO:0000256" key="5">
    <source>
        <dbReference type="ARBA" id="ARBA00022692"/>
    </source>
</evidence>
<dbReference type="PANTHER" id="PTHR32552:SF81">
    <property type="entry name" value="TONB-DEPENDENT OUTER MEMBRANE RECEPTOR"/>
    <property type="match status" value="1"/>
</dbReference>
<keyword evidence="13" id="KW-0732">Signal</keyword>
<evidence type="ECO:0000256" key="1">
    <source>
        <dbReference type="ARBA" id="ARBA00004571"/>
    </source>
</evidence>
<dbReference type="Pfam" id="PF07715">
    <property type="entry name" value="Plug"/>
    <property type="match status" value="1"/>
</dbReference>
<evidence type="ECO:0000259" key="14">
    <source>
        <dbReference type="Pfam" id="PF00593"/>
    </source>
</evidence>
<keyword evidence="4" id="KW-0410">Iron transport</keyword>
<evidence type="ECO:0000259" key="15">
    <source>
        <dbReference type="Pfam" id="PF07715"/>
    </source>
</evidence>
<comment type="caution">
    <text evidence="16">The sequence shown here is derived from an EMBL/GenBank/DDBJ whole genome shotgun (WGS) entry which is preliminary data.</text>
</comment>
<dbReference type="InterPro" id="IPR000531">
    <property type="entry name" value="Beta-barrel_TonB"/>
</dbReference>
<keyword evidence="3 11" id="KW-1134">Transmembrane beta strand</keyword>
<dbReference type="Gene3D" id="2.40.170.20">
    <property type="entry name" value="TonB-dependent receptor, beta-barrel domain"/>
    <property type="match status" value="2"/>
</dbReference>
<dbReference type="InterPro" id="IPR012910">
    <property type="entry name" value="Plug_dom"/>
</dbReference>
<evidence type="ECO:0000256" key="4">
    <source>
        <dbReference type="ARBA" id="ARBA00022496"/>
    </source>
</evidence>
<keyword evidence="9 11" id="KW-0472">Membrane</keyword>
<name>A0A399QR47_9PROT</name>
<dbReference type="InterPro" id="IPR036942">
    <property type="entry name" value="Beta-barrel_TonB_sf"/>
</dbReference>
<evidence type="ECO:0000313" key="16">
    <source>
        <dbReference type="EMBL" id="RIJ21283.1"/>
    </source>
</evidence>